<dbReference type="InterPro" id="IPR003593">
    <property type="entry name" value="AAA+_ATPase"/>
</dbReference>
<dbReference type="Proteomes" id="UP000271227">
    <property type="component" value="Unassembled WGS sequence"/>
</dbReference>
<evidence type="ECO:0000256" key="4">
    <source>
        <dbReference type="SAM" id="MobiDB-lite"/>
    </source>
</evidence>
<evidence type="ECO:0000313" key="6">
    <source>
        <dbReference type="EMBL" id="RMB04566.1"/>
    </source>
</evidence>
<reference evidence="6 7" key="1">
    <citation type="submission" date="2018-10" db="EMBL/GenBank/DDBJ databases">
        <title>Genomic Encyclopedia of Archaeal and Bacterial Type Strains, Phase II (KMG-II): from individual species to whole genera.</title>
        <authorList>
            <person name="Goeker M."/>
        </authorList>
    </citation>
    <scope>NUCLEOTIDE SEQUENCE [LARGE SCALE GENOMIC DNA]</scope>
    <source>
        <strain evidence="6 7">DSM 25217</strain>
    </source>
</reference>
<keyword evidence="1" id="KW-0813">Transport</keyword>
<comment type="caution">
    <text evidence="6">The sequence shown here is derived from an EMBL/GenBank/DDBJ whole genome shotgun (WGS) entry which is preliminary data.</text>
</comment>
<dbReference type="Gene3D" id="3.40.50.300">
    <property type="entry name" value="P-loop containing nucleotide triphosphate hydrolases"/>
    <property type="match status" value="1"/>
</dbReference>
<dbReference type="GO" id="GO:0005524">
    <property type="term" value="F:ATP binding"/>
    <property type="evidence" value="ECO:0007669"/>
    <property type="project" value="UniProtKB-KW"/>
</dbReference>
<dbReference type="InterPro" id="IPR051782">
    <property type="entry name" value="ABC_Transporter_VariousFunc"/>
</dbReference>
<dbReference type="CDD" id="cd03230">
    <property type="entry name" value="ABC_DR_subfamily_A"/>
    <property type="match status" value="1"/>
</dbReference>
<dbReference type="InterPro" id="IPR003439">
    <property type="entry name" value="ABC_transporter-like_ATP-bd"/>
</dbReference>
<protein>
    <submittedName>
        <fullName evidence="6">ABC-2 type transport system ATP-binding protein</fullName>
    </submittedName>
</protein>
<dbReference type="Pfam" id="PF00005">
    <property type="entry name" value="ABC_tran"/>
    <property type="match status" value="1"/>
</dbReference>
<dbReference type="SMART" id="SM00382">
    <property type="entry name" value="AAA"/>
    <property type="match status" value="1"/>
</dbReference>
<accession>A0A3M0CCT9</accession>
<keyword evidence="2" id="KW-0547">Nucleotide-binding</keyword>
<dbReference type="EMBL" id="REFR01000013">
    <property type="protein sequence ID" value="RMB04566.1"/>
    <property type="molecule type" value="Genomic_DNA"/>
</dbReference>
<evidence type="ECO:0000256" key="2">
    <source>
        <dbReference type="ARBA" id="ARBA00022741"/>
    </source>
</evidence>
<feature type="region of interest" description="Disordered" evidence="4">
    <location>
        <begin position="312"/>
        <end position="334"/>
    </location>
</feature>
<dbReference type="InParanoid" id="A0A3M0CCT9"/>
<sequence>MNNGPETAARAYGTDTAASGYAPADDTPVIEAKGLSRHYGGFTALYPTDITIPRGRIVGVIGANGAGKTTMLNAILGLGTYDGDLTVMGCHPLRQRAALMRDVCFIADVATLPKWMRVSEVLDYVAGVHPRFNRDIALDFLRRTSVPLDKKVRALSKGMTVQVHLAVVMAIDARLLVLDEPTLGLDILFRKQFYQSLLEEYFDEERTILITTHQVEEVEHILSDVLFIKDGRVVLMDDMDVLSERFTELQVAPGKEAEALACNPIRRTSSLGRTVCVYRDADRQVLAGLGEVRRLGLADIFVATVEEAGGGYGTAGPAASRVTAEDDHGKAGEE</sequence>
<dbReference type="SUPFAM" id="SSF52540">
    <property type="entry name" value="P-loop containing nucleoside triphosphate hydrolases"/>
    <property type="match status" value="1"/>
</dbReference>
<dbReference type="PANTHER" id="PTHR42939:SF1">
    <property type="entry name" value="ABC TRANSPORTER ATP-BINDING PROTEIN ALBC-RELATED"/>
    <property type="match status" value="1"/>
</dbReference>
<dbReference type="OrthoDB" id="9778547at2"/>
<dbReference type="PANTHER" id="PTHR42939">
    <property type="entry name" value="ABC TRANSPORTER ATP-BINDING PROTEIN ALBC-RELATED"/>
    <property type="match status" value="1"/>
</dbReference>
<feature type="domain" description="ABC transporter" evidence="5">
    <location>
        <begin position="30"/>
        <end position="255"/>
    </location>
</feature>
<evidence type="ECO:0000259" key="5">
    <source>
        <dbReference type="PROSITE" id="PS50893"/>
    </source>
</evidence>
<dbReference type="InterPro" id="IPR027417">
    <property type="entry name" value="P-loop_NTPase"/>
</dbReference>
<evidence type="ECO:0000256" key="1">
    <source>
        <dbReference type="ARBA" id="ARBA00022448"/>
    </source>
</evidence>
<evidence type="ECO:0000256" key="3">
    <source>
        <dbReference type="ARBA" id="ARBA00022840"/>
    </source>
</evidence>
<keyword evidence="7" id="KW-1185">Reference proteome</keyword>
<evidence type="ECO:0000313" key="7">
    <source>
        <dbReference type="Proteomes" id="UP000271227"/>
    </source>
</evidence>
<feature type="compositionally biased region" description="Basic and acidic residues" evidence="4">
    <location>
        <begin position="323"/>
        <end position="334"/>
    </location>
</feature>
<keyword evidence="3 6" id="KW-0067">ATP-binding</keyword>
<dbReference type="PROSITE" id="PS50893">
    <property type="entry name" value="ABC_TRANSPORTER_2"/>
    <property type="match status" value="1"/>
</dbReference>
<name>A0A3M0CCT9_9PROT</name>
<gene>
    <name evidence="6" type="ORF">BXY39_2834</name>
</gene>
<organism evidence="6 7">
    <name type="scientific">Eilatimonas milleporae</name>
    <dbReference type="NCBI Taxonomy" id="911205"/>
    <lineage>
        <taxon>Bacteria</taxon>
        <taxon>Pseudomonadati</taxon>
        <taxon>Pseudomonadota</taxon>
        <taxon>Alphaproteobacteria</taxon>
        <taxon>Kordiimonadales</taxon>
        <taxon>Kordiimonadaceae</taxon>
        <taxon>Eilatimonas</taxon>
    </lineage>
</organism>
<dbReference type="AlphaFoldDB" id="A0A3M0CCT9"/>
<dbReference type="GO" id="GO:0016887">
    <property type="term" value="F:ATP hydrolysis activity"/>
    <property type="evidence" value="ECO:0007669"/>
    <property type="project" value="InterPro"/>
</dbReference>
<proteinExistence type="predicted"/>